<comment type="caution">
    <text evidence="2">The sequence shown here is derived from an EMBL/GenBank/DDBJ whole genome shotgun (WGS) entry which is preliminary data.</text>
</comment>
<dbReference type="Pfam" id="PF14023">
    <property type="entry name" value="Bestrophin-like"/>
    <property type="match status" value="1"/>
</dbReference>
<accession>A0A1F7VAU4</accession>
<dbReference type="AlphaFoldDB" id="A0A1F7VAU4"/>
<reference evidence="2 3" key="1">
    <citation type="journal article" date="2016" name="Nat. Commun.">
        <title>Thousands of microbial genomes shed light on interconnected biogeochemical processes in an aquifer system.</title>
        <authorList>
            <person name="Anantharaman K."/>
            <person name="Brown C.T."/>
            <person name="Hug L.A."/>
            <person name="Sharon I."/>
            <person name="Castelle C.J."/>
            <person name="Probst A.J."/>
            <person name="Thomas B.C."/>
            <person name="Singh A."/>
            <person name="Wilkins M.J."/>
            <person name="Karaoz U."/>
            <person name="Brodie E.L."/>
            <person name="Williams K.H."/>
            <person name="Hubbard S.S."/>
            <person name="Banfield J.F."/>
        </authorList>
    </citation>
    <scope>NUCLEOTIDE SEQUENCE [LARGE SCALE GENOMIC DNA]</scope>
</reference>
<feature type="transmembrane region" description="Helical" evidence="1">
    <location>
        <begin position="218"/>
        <end position="238"/>
    </location>
</feature>
<feature type="transmembrane region" description="Helical" evidence="1">
    <location>
        <begin position="63"/>
        <end position="82"/>
    </location>
</feature>
<keyword evidence="1" id="KW-0472">Membrane</keyword>
<feature type="transmembrane region" description="Helical" evidence="1">
    <location>
        <begin position="193"/>
        <end position="211"/>
    </location>
</feature>
<gene>
    <name evidence="2" type="ORF">A3I40_01310</name>
</gene>
<protein>
    <recommendedName>
        <fullName evidence="4">DUF4239 domain-containing protein</fullName>
    </recommendedName>
</protein>
<dbReference type="Proteomes" id="UP000178723">
    <property type="component" value="Unassembled WGS sequence"/>
</dbReference>
<keyword evidence="1" id="KW-1133">Transmembrane helix</keyword>
<keyword evidence="1" id="KW-0812">Transmembrane</keyword>
<evidence type="ECO:0000256" key="1">
    <source>
        <dbReference type="SAM" id="Phobius"/>
    </source>
</evidence>
<organism evidence="2 3">
    <name type="scientific">Candidatus Uhrbacteria bacterium RIFCSPLOWO2_02_FULL_48_12</name>
    <dbReference type="NCBI Taxonomy" id="1802407"/>
    <lineage>
        <taxon>Bacteria</taxon>
        <taxon>Candidatus Uhriibacteriota</taxon>
    </lineage>
</organism>
<proteinExistence type="predicted"/>
<evidence type="ECO:0008006" key="4">
    <source>
        <dbReference type="Google" id="ProtNLM"/>
    </source>
</evidence>
<evidence type="ECO:0000313" key="2">
    <source>
        <dbReference type="EMBL" id="OGL87533.1"/>
    </source>
</evidence>
<feature type="transmembrane region" description="Helical" evidence="1">
    <location>
        <begin position="36"/>
        <end position="56"/>
    </location>
</feature>
<dbReference type="EMBL" id="MGEP01000001">
    <property type="protein sequence ID" value="OGL87533.1"/>
    <property type="molecule type" value="Genomic_DNA"/>
</dbReference>
<dbReference type="InterPro" id="IPR025333">
    <property type="entry name" value="DUF4239"/>
</dbReference>
<sequence>MADSATNSYSILGVKTNSRFRILGEENFLIMNTRNIFLISAIIFIILLFVVPSSFLPSELGNTILTVVAFLFGIIAGFYIVVTTTDYNNVKNILATETAGWISLHQNILIYDKQVADKLASLIDKYILRAFDFEIIDYAKSTHAEFEAIKNFVVGLPYKENFATLHGNIRNNMDVIITARQQLTVLGARTLSIFQWTILFALATIFIFSLYGLRTGKLFFDIVTVAISGSIILVLLLIHDLDLYIWNEKTFGYDIFENVLKSIGQLPYYPAESIKQKRVQPHDKEYRIGTYVNFPKSIDRKIEVQRTN</sequence>
<evidence type="ECO:0000313" key="3">
    <source>
        <dbReference type="Proteomes" id="UP000178723"/>
    </source>
</evidence>
<name>A0A1F7VAU4_9BACT</name>